<organism evidence="2 3">
    <name type="scientific">Trifolium pratense</name>
    <name type="common">Red clover</name>
    <dbReference type="NCBI Taxonomy" id="57577"/>
    <lineage>
        <taxon>Eukaryota</taxon>
        <taxon>Viridiplantae</taxon>
        <taxon>Streptophyta</taxon>
        <taxon>Embryophyta</taxon>
        <taxon>Tracheophyta</taxon>
        <taxon>Spermatophyta</taxon>
        <taxon>Magnoliopsida</taxon>
        <taxon>eudicotyledons</taxon>
        <taxon>Gunneridae</taxon>
        <taxon>Pentapetalae</taxon>
        <taxon>rosids</taxon>
        <taxon>fabids</taxon>
        <taxon>Fabales</taxon>
        <taxon>Fabaceae</taxon>
        <taxon>Papilionoideae</taxon>
        <taxon>50 kb inversion clade</taxon>
        <taxon>NPAAA clade</taxon>
        <taxon>Hologalegina</taxon>
        <taxon>IRL clade</taxon>
        <taxon>Trifolieae</taxon>
        <taxon>Trifolium</taxon>
    </lineage>
</organism>
<proteinExistence type="predicted"/>
<gene>
    <name evidence="2" type="ORF">L195_g003620</name>
</gene>
<protein>
    <submittedName>
        <fullName evidence="2">Uncharacterized protein</fullName>
    </submittedName>
</protein>
<dbReference type="EMBL" id="ASHM01001704">
    <property type="protein sequence ID" value="PNY07135.1"/>
    <property type="molecule type" value="Genomic_DNA"/>
</dbReference>
<evidence type="ECO:0000313" key="2">
    <source>
        <dbReference type="EMBL" id="PNY07135.1"/>
    </source>
</evidence>
<sequence>MKSKDDVCISSQLKRPLIPSSGEPLVDIPESIKSSEELYRGKLRNFKAMTESKGCSSKQGMEQSSTSKQAKNQKTIMSTMDTALRSILNQDLRKQQSLTAGSSIQVEGSVQIQHKKQDDRTGRYLFNGLSNSSSAQFQKDLVDHGSSKKQKTTSKCPSMSLDDYFERHMQQLEVEGDINYVNDDGRKTNDDPMEVASNIGHGGYQCRFFGSLPWPSLADIAGFSAIL</sequence>
<dbReference type="AlphaFoldDB" id="A0A2K3NVT7"/>
<evidence type="ECO:0000256" key="1">
    <source>
        <dbReference type="SAM" id="MobiDB-lite"/>
    </source>
</evidence>
<name>A0A2K3NVT7_TRIPR</name>
<comment type="caution">
    <text evidence="2">The sequence shown here is derived from an EMBL/GenBank/DDBJ whole genome shotgun (WGS) entry which is preliminary data.</text>
</comment>
<evidence type="ECO:0000313" key="3">
    <source>
        <dbReference type="Proteomes" id="UP000236291"/>
    </source>
</evidence>
<accession>A0A2K3NVT7</accession>
<reference evidence="2 3" key="1">
    <citation type="journal article" date="2014" name="Am. J. Bot.">
        <title>Genome assembly and annotation for red clover (Trifolium pratense; Fabaceae).</title>
        <authorList>
            <person name="Istvanek J."/>
            <person name="Jaros M."/>
            <person name="Krenek A."/>
            <person name="Repkova J."/>
        </authorList>
    </citation>
    <scope>NUCLEOTIDE SEQUENCE [LARGE SCALE GENOMIC DNA]</scope>
    <source>
        <strain evidence="3">cv. Tatra</strain>
        <tissue evidence="2">Young leaves</tissue>
    </source>
</reference>
<feature type="compositionally biased region" description="Polar residues" evidence="1">
    <location>
        <begin position="53"/>
        <end position="74"/>
    </location>
</feature>
<dbReference type="ExpressionAtlas" id="A0A2K3NVT7">
    <property type="expression patterns" value="baseline"/>
</dbReference>
<reference evidence="2 3" key="2">
    <citation type="journal article" date="2017" name="Front. Plant Sci.">
        <title>Gene Classification and Mining of Molecular Markers Useful in Red Clover (Trifolium pratense) Breeding.</title>
        <authorList>
            <person name="Istvanek J."/>
            <person name="Dluhosova J."/>
            <person name="Dluhos P."/>
            <person name="Patkova L."/>
            <person name="Nedelnik J."/>
            <person name="Repkova J."/>
        </authorList>
    </citation>
    <scope>NUCLEOTIDE SEQUENCE [LARGE SCALE GENOMIC DNA]</scope>
    <source>
        <strain evidence="3">cv. Tatra</strain>
        <tissue evidence="2">Young leaves</tissue>
    </source>
</reference>
<dbReference type="Proteomes" id="UP000236291">
    <property type="component" value="Unassembled WGS sequence"/>
</dbReference>
<feature type="region of interest" description="Disordered" evidence="1">
    <location>
        <begin position="50"/>
        <end position="74"/>
    </location>
</feature>